<dbReference type="SUPFAM" id="SSF51391">
    <property type="entry name" value="Thiamin phosphate synthase"/>
    <property type="match status" value="1"/>
</dbReference>
<gene>
    <name evidence="9 13" type="primary">thiE</name>
    <name evidence="13" type="ORF">R6Y96_02275</name>
</gene>
<evidence type="ECO:0000256" key="6">
    <source>
        <dbReference type="ARBA" id="ARBA00047334"/>
    </source>
</evidence>
<dbReference type="InterPro" id="IPR034291">
    <property type="entry name" value="TMP_synthase"/>
</dbReference>
<keyword evidence="3 9" id="KW-0479">Metal-binding</keyword>
<sequence length="210" mass="21086">MGYDLYVITDETVGGGRSHAELARRAVAGGADVIQLRDKRLPGRDLLDAASAIREVTYDAGALFIVNDRLDVALAAGADGVHLGESDLPIRHARRIAPPGFIIGASVGSVAAAVRAGLEGADYVALSPTFSTTSKDDAGEGHGLAVLSAIRAAVSVPLIAIGGINAGNVADVIAAGADGVAVISAVVGVDDVTAAARDLRARIAATKRGC</sequence>
<evidence type="ECO:0000256" key="9">
    <source>
        <dbReference type="HAMAP-Rule" id="MF_00097"/>
    </source>
</evidence>
<feature type="binding site" evidence="9">
    <location>
        <position position="67"/>
    </location>
    <ligand>
        <name>4-amino-2-methyl-5-(diphosphooxymethyl)pyrimidine</name>
        <dbReference type="ChEBI" id="CHEBI:57841"/>
    </ligand>
</feature>
<comment type="catalytic activity">
    <reaction evidence="6 9 10">
        <text>4-methyl-5-(2-phosphooxyethyl)-thiazole + 4-amino-2-methyl-5-(diphosphooxymethyl)pyrimidine + H(+) = thiamine phosphate + diphosphate</text>
        <dbReference type="Rhea" id="RHEA:22328"/>
        <dbReference type="ChEBI" id="CHEBI:15378"/>
        <dbReference type="ChEBI" id="CHEBI:33019"/>
        <dbReference type="ChEBI" id="CHEBI:37575"/>
        <dbReference type="ChEBI" id="CHEBI:57841"/>
        <dbReference type="ChEBI" id="CHEBI:58296"/>
        <dbReference type="EC" id="2.5.1.3"/>
    </reaction>
</comment>
<comment type="catalytic activity">
    <reaction evidence="7 9 10">
        <text>2-(2-carboxy-4-methylthiazol-5-yl)ethyl phosphate + 4-amino-2-methyl-5-(diphosphooxymethyl)pyrimidine + 2 H(+) = thiamine phosphate + CO2 + diphosphate</text>
        <dbReference type="Rhea" id="RHEA:47848"/>
        <dbReference type="ChEBI" id="CHEBI:15378"/>
        <dbReference type="ChEBI" id="CHEBI:16526"/>
        <dbReference type="ChEBI" id="CHEBI:33019"/>
        <dbReference type="ChEBI" id="CHEBI:37575"/>
        <dbReference type="ChEBI" id="CHEBI:57841"/>
        <dbReference type="ChEBI" id="CHEBI:62890"/>
        <dbReference type="EC" id="2.5.1.3"/>
    </reaction>
</comment>
<evidence type="ECO:0000256" key="5">
    <source>
        <dbReference type="ARBA" id="ARBA00022977"/>
    </source>
</evidence>
<dbReference type="GO" id="GO:0004789">
    <property type="term" value="F:thiamine-phosphate diphosphorylase activity"/>
    <property type="evidence" value="ECO:0007669"/>
    <property type="project" value="UniProtKB-UniRule"/>
</dbReference>
<evidence type="ECO:0000256" key="3">
    <source>
        <dbReference type="ARBA" id="ARBA00022723"/>
    </source>
</evidence>
<evidence type="ECO:0000313" key="14">
    <source>
        <dbReference type="Proteomes" id="UP001305652"/>
    </source>
</evidence>
<dbReference type="KEGG" id="mrc:R6Y96_02275"/>
<dbReference type="Gene3D" id="3.20.20.70">
    <property type="entry name" value="Aldolase class I"/>
    <property type="match status" value="1"/>
</dbReference>
<comment type="catalytic activity">
    <reaction evidence="8 9 10">
        <text>2-[(2R,5Z)-2-carboxy-4-methylthiazol-5(2H)-ylidene]ethyl phosphate + 4-amino-2-methyl-5-(diphosphooxymethyl)pyrimidine + 2 H(+) = thiamine phosphate + CO2 + diphosphate</text>
        <dbReference type="Rhea" id="RHEA:47844"/>
        <dbReference type="ChEBI" id="CHEBI:15378"/>
        <dbReference type="ChEBI" id="CHEBI:16526"/>
        <dbReference type="ChEBI" id="CHEBI:33019"/>
        <dbReference type="ChEBI" id="CHEBI:37575"/>
        <dbReference type="ChEBI" id="CHEBI:57841"/>
        <dbReference type="ChEBI" id="CHEBI:62899"/>
        <dbReference type="EC" id="2.5.1.3"/>
    </reaction>
</comment>
<dbReference type="EMBL" id="CP137642">
    <property type="protein sequence ID" value="WOX58096.1"/>
    <property type="molecule type" value="Genomic_DNA"/>
</dbReference>
<dbReference type="Pfam" id="PF02581">
    <property type="entry name" value="TMP-TENI"/>
    <property type="match status" value="1"/>
</dbReference>
<comment type="cofactor">
    <cofactor evidence="9">
        <name>Mg(2+)</name>
        <dbReference type="ChEBI" id="CHEBI:18420"/>
    </cofactor>
    <text evidence="9">Binds 1 Mg(2+) ion per subunit.</text>
</comment>
<comment type="similarity">
    <text evidence="9 10">Belongs to the thiamine-phosphate synthase family.</text>
</comment>
<protein>
    <recommendedName>
        <fullName evidence="9">Thiamine-phosphate synthase</fullName>
        <shortName evidence="9">TP synthase</shortName>
        <shortName evidence="9">TPS</shortName>
        <ecNumber evidence="9">2.5.1.3</ecNumber>
    </recommendedName>
    <alternativeName>
        <fullName evidence="9">Thiamine-phosphate pyrophosphorylase</fullName>
        <shortName evidence="9">TMP pyrophosphorylase</shortName>
        <shortName evidence="9">TMP-PPase</shortName>
    </alternativeName>
</protein>
<evidence type="ECO:0000256" key="10">
    <source>
        <dbReference type="RuleBase" id="RU003826"/>
    </source>
</evidence>
<dbReference type="GO" id="GO:0009229">
    <property type="term" value="P:thiamine diphosphate biosynthetic process"/>
    <property type="evidence" value="ECO:0007669"/>
    <property type="project" value="UniProtKB-UniRule"/>
</dbReference>
<dbReference type="RefSeq" id="WP_318621895.1">
    <property type="nucleotide sequence ID" value="NZ_CP137642.1"/>
</dbReference>
<keyword evidence="4 9" id="KW-0460">Magnesium</keyword>
<dbReference type="PANTHER" id="PTHR20857:SF15">
    <property type="entry name" value="THIAMINE-PHOSPHATE SYNTHASE"/>
    <property type="match status" value="1"/>
</dbReference>
<dbReference type="InterPro" id="IPR013785">
    <property type="entry name" value="Aldolase_TIM"/>
</dbReference>
<evidence type="ECO:0000256" key="4">
    <source>
        <dbReference type="ARBA" id="ARBA00022842"/>
    </source>
</evidence>
<dbReference type="NCBIfam" id="TIGR00693">
    <property type="entry name" value="thiE"/>
    <property type="match status" value="1"/>
</dbReference>
<feature type="binding site" evidence="9">
    <location>
        <position position="163"/>
    </location>
    <ligand>
        <name>2-[(2R,5Z)-2-carboxy-4-methylthiazol-5(2H)-ylidene]ethyl phosphate</name>
        <dbReference type="ChEBI" id="CHEBI:62899"/>
    </ligand>
</feature>
<organism evidence="13 14">
    <name type="scientific">Methanoculleus receptaculi</name>
    <dbReference type="NCBI Taxonomy" id="394967"/>
    <lineage>
        <taxon>Archaea</taxon>
        <taxon>Methanobacteriati</taxon>
        <taxon>Methanobacteriota</taxon>
        <taxon>Stenosarchaea group</taxon>
        <taxon>Methanomicrobia</taxon>
        <taxon>Methanomicrobiales</taxon>
        <taxon>Methanomicrobiaceae</taxon>
        <taxon>Methanoculleus</taxon>
    </lineage>
</organism>
<keyword evidence="5 9" id="KW-0784">Thiamine biosynthesis</keyword>
<keyword evidence="2 9" id="KW-0808">Transferase</keyword>
<feature type="domain" description="Thiamine phosphate synthase/TenI" evidence="12">
    <location>
        <begin position="5"/>
        <end position="186"/>
    </location>
</feature>
<feature type="binding site" evidence="9">
    <location>
        <position position="68"/>
    </location>
    <ligand>
        <name>Mg(2+)</name>
        <dbReference type="ChEBI" id="CHEBI:18420"/>
    </ligand>
</feature>
<evidence type="ECO:0000256" key="8">
    <source>
        <dbReference type="ARBA" id="ARBA00047883"/>
    </source>
</evidence>
<name>A0AAX4FY21_9EURY</name>
<dbReference type="FunFam" id="3.20.20.70:FF:000096">
    <property type="entry name" value="Thiamine-phosphate synthase"/>
    <property type="match status" value="1"/>
</dbReference>
<feature type="binding site" evidence="9">
    <location>
        <position position="135"/>
    </location>
    <ligand>
        <name>4-amino-2-methyl-5-(diphosphooxymethyl)pyrimidine</name>
        <dbReference type="ChEBI" id="CHEBI:57841"/>
    </ligand>
</feature>
<dbReference type="GO" id="GO:0000287">
    <property type="term" value="F:magnesium ion binding"/>
    <property type="evidence" value="ECO:0007669"/>
    <property type="project" value="UniProtKB-UniRule"/>
</dbReference>
<keyword evidence="14" id="KW-1185">Reference proteome</keyword>
<dbReference type="InterPro" id="IPR022998">
    <property type="entry name" value="ThiamineP_synth_TenI"/>
</dbReference>
<dbReference type="EC" id="2.5.1.3" evidence="9"/>
<feature type="binding site" evidence="9">
    <location>
        <begin position="183"/>
        <end position="184"/>
    </location>
    <ligand>
        <name>2-[(2R,5Z)-2-carboxy-4-methylthiazol-5(2H)-ylidene]ethyl phosphate</name>
        <dbReference type="ChEBI" id="CHEBI:62899"/>
    </ligand>
</feature>
<feature type="binding site" evidence="9">
    <location>
        <position position="106"/>
    </location>
    <ligand>
        <name>4-amino-2-methyl-5-(diphosphooxymethyl)pyrimidine</name>
        <dbReference type="ChEBI" id="CHEBI:57841"/>
    </ligand>
</feature>
<comment type="function">
    <text evidence="9">Condenses 4-methyl-5-(beta-hydroxyethyl)thiazole monophosphate (THZ-P) and 2-methyl-4-amino-5-hydroxymethyl pyrimidine pyrophosphate (HMP-PP) to form thiamine monophosphate (TMP).</text>
</comment>
<dbReference type="InterPro" id="IPR036206">
    <property type="entry name" value="ThiamineP_synth_sf"/>
</dbReference>
<dbReference type="PANTHER" id="PTHR20857">
    <property type="entry name" value="THIAMINE-PHOSPHATE PYROPHOSPHORYLASE"/>
    <property type="match status" value="1"/>
</dbReference>
<feature type="binding site" evidence="9">
    <location>
        <begin position="132"/>
        <end position="134"/>
    </location>
    <ligand>
        <name>2-[(2R,5Z)-2-carboxy-4-methylthiazol-5(2H)-ylidene]ethyl phosphate</name>
        <dbReference type="ChEBI" id="CHEBI:62899"/>
    </ligand>
</feature>
<evidence type="ECO:0000256" key="7">
    <source>
        <dbReference type="ARBA" id="ARBA00047851"/>
    </source>
</evidence>
<evidence type="ECO:0000256" key="2">
    <source>
        <dbReference type="ARBA" id="ARBA00022679"/>
    </source>
</evidence>
<dbReference type="AlphaFoldDB" id="A0AAX4FY21"/>
<dbReference type="GeneID" id="85731946"/>
<evidence type="ECO:0000259" key="12">
    <source>
        <dbReference type="Pfam" id="PF02581"/>
    </source>
</evidence>
<accession>A0AAX4FY21</accession>
<dbReference type="GO" id="GO:0005737">
    <property type="term" value="C:cytoplasm"/>
    <property type="evidence" value="ECO:0007669"/>
    <property type="project" value="TreeGrafter"/>
</dbReference>
<feature type="binding site" evidence="9">
    <location>
        <position position="87"/>
    </location>
    <ligand>
        <name>Mg(2+)</name>
        <dbReference type="ChEBI" id="CHEBI:18420"/>
    </ligand>
</feature>
<evidence type="ECO:0000256" key="11">
    <source>
        <dbReference type="RuleBase" id="RU004253"/>
    </source>
</evidence>
<evidence type="ECO:0000256" key="1">
    <source>
        <dbReference type="ARBA" id="ARBA00005165"/>
    </source>
</evidence>
<dbReference type="CDD" id="cd00564">
    <property type="entry name" value="TMP_TenI"/>
    <property type="match status" value="1"/>
</dbReference>
<evidence type="ECO:0000313" key="13">
    <source>
        <dbReference type="EMBL" id="WOX58096.1"/>
    </source>
</evidence>
<comment type="pathway">
    <text evidence="1 9 11">Cofactor biosynthesis; thiamine diphosphate biosynthesis; thiamine phosphate from 4-amino-2-methyl-5-diphosphomethylpyrimidine and 4-methyl-5-(2-phosphoethyl)-thiazole: step 1/1.</text>
</comment>
<dbReference type="HAMAP" id="MF_00097">
    <property type="entry name" value="TMP_synthase"/>
    <property type="match status" value="1"/>
</dbReference>
<proteinExistence type="inferred from homology"/>
<feature type="binding site" evidence="9">
    <location>
        <begin position="35"/>
        <end position="39"/>
    </location>
    <ligand>
        <name>4-amino-2-methyl-5-(diphosphooxymethyl)pyrimidine</name>
        <dbReference type="ChEBI" id="CHEBI:57841"/>
    </ligand>
</feature>
<dbReference type="Proteomes" id="UP001305652">
    <property type="component" value="Chromosome"/>
</dbReference>
<reference evidence="13 14" key="1">
    <citation type="submission" date="2023-10" db="EMBL/GenBank/DDBJ databases">
        <title>The complete genome sequence of Methanoculleus receptaculi DSM 18860.</title>
        <authorList>
            <person name="Lai S.-J."/>
            <person name="You Y.-T."/>
            <person name="Chen S.-C."/>
        </authorList>
    </citation>
    <scope>NUCLEOTIDE SEQUENCE [LARGE SCALE GENOMIC DNA]</scope>
    <source>
        <strain evidence="13 14">DSM 18860</strain>
    </source>
</reference>
<dbReference type="GO" id="GO:0009228">
    <property type="term" value="P:thiamine biosynthetic process"/>
    <property type="evidence" value="ECO:0007669"/>
    <property type="project" value="UniProtKB-KW"/>
</dbReference>